<feature type="coiled-coil region" evidence="4">
    <location>
        <begin position="343"/>
        <end position="370"/>
    </location>
</feature>
<feature type="repeat" description="TPR" evidence="3">
    <location>
        <begin position="371"/>
        <end position="404"/>
    </location>
</feature>
<proteinExistence type="predicted"/>
<dbReference type="InterPro" id="IPR011990">
    <property type="entry name" value="TPR-like_helical_dom_sf"/>
</dbReference>
<dbReference type="InterPro" id="IPR051012">
    <property type="entry name" value="CellSynth/LPSAsmb/PSIAsmb"/>
</dbReference>
<dbReference type="PANTHER" id="PTHR45586">
    <property type="entry name" value="TPR REPEAT-CONTAINING PROTEIN PA4667"/>
    <property type="match status" value="1"/>
</dbReference>
<sequence>MDTILKAVELVEQNKIEQALRLLEEYTPKANDDEKYTIAELYLQWGFLDEAELILSELLKKYPDENDLILSLADIAIEKEDDEQAIALLAEISEEDPAYIQVLIQLADLYQVQGLFEVAEQKLLTAKQKLPNEVIIDFALGELSFSTGTYKKAVTYYEKVAKEHEMFADVSVLDRLAESYAGIGEYEKALEYFKNGQDKTPDKFFKYGVTASQAGRNDIAITAWKRVVELDPYYHSVYENLAKALQDEGMLQEAFDVVEKGLKQDTFNKHLYFLAGMIARQLNNDSASEEYIREAIAIDPDYKEAILFFLEFLKERDRHADIIDLLSSVKSIGSLEPLYDWELARAYNEEEQYKEALQAYQDAYLNLSDDTDFLKEYGYFLIEEGQTSEAIAVFQRYLQLVPDDYTIEEFLSRL</sequence>
<dbReference type="SMART" id="SM00028">
    <property type="entry name" value="TPR"/>
    <property type="match status" value="7"/>
</dbReference>
<dbReference type="EMBL" id="BMOS01000009">
    <property type="protein sequence ID" value="GGN56373.1"/>
    <property type="molecule type" value="Genomic_DNA"/>
</dbReference>
<organism evidence="5 6">
    <name type="scientific">Oceanobacillus indicireducens</name>
    <dbReference type="NCBI Taxonomy" id="1004261"/>
    <lineage>
        <taxon>Bacteria</taxon>
        <taxon>Bacillati</taxon>
        <taxon>Bacillota</taxon>
        <taxon>Bacilli</taxon>
        <taxon>Bacillales</taxon>
        <taxon>Bacillaceae</taxon>
        <taxon>Oceanobacillus</taxon>
    </lineage>
</organism>
<dbReference type="InterPro" id="IPR019734">
    <property type="entry name" value="TPR_rpt"/>
</dbReference>
<dbReference type="RefSeq" id="WP_188856760.1">
    <property type="nucleotide sequence ID" value="NZ_BMOS01000009.1"/>
</dbReference>
<name>A0A918D1A1_9BACI</name>
<dbReference type="Proteomes" id="UP000624041">
    <property type="component" value="Unassembled WGS sequence"/>
</dbReference>
<reference evidence="5" key="2">
    <citation type="submission" date="2020-09" db="EMBL/GenBank/DDBJ databases">
        <authorList>
            <person name="Sun Q."/>
            <person name="Ohkuma M."/>
        </authorList>
    </citation>
    <scope>NUCLEOTIDE SEQUENCE</scope>
    <source>
        <strain evidence="5">JCM 17251</strain>
    </source>
</reference>
<evidence type="ECO:0000256" key="3">
    <source>
        <dbReference type="PROSITE-ProRule" id="PRU00339"/>
    </source>
</evidence>
<dbReference type="PANTHER" id="PTHR45586:SF15">
    <property type="entry name" value="TPR REPEAT-CONTAINING PROTEIN YPIA"/>
    <property type="match status" value="1"/>
</dbReference>
<dbReference type="Pfam" id="PF13176">
    <property type="entry name" value="TPR_7"/>
    <property type="match status" value="1"/>
</dbReference>
<dbReference type="Gene3D" id="1.25.40.10">
    <property type="entry name" value="Tetratricopeptide repeat domain"/>
    <property type="match status" value="4"/>
</dbReference>
<dbReference type="Pfam" id="PF25058">
    <property type="entry name" value="ARM_TT21"/>
    <property type="match status" value="1"/>
</dbReference>
<gene>
    <name evidence="5" type="primary">ypiA</name>
    <name evidence="5" type="ORF">GCM10007971_16170</name>
</gene>
<evidence type="ECO:0000313" key="6">
    <source>
        <dbReference type="Proteomes" id="UP000624041"/>
    </source>
</evidence>
<evidence type="ECO:0000313" key="5">
    <source>
        <dbReference type="EMBL" id="GGN56373.1"/>
    </source>
</evidence>
<keyword evidence="2 3" id="KW-0802">TPR repeat</keyword>
<keyword evidence="1" id="KW-0677">Repeat</keyword>
<evidence type="ECO:0000256" key="2">
    <source>
        <dbReference type="ARBA" id="ARBA00022803"/>
    </source>
</evidence>
<evidence type="ECO:0000256" key="4">
    <source>
        <dbReference type="SAM" id="Coils"/>
    </source>
</evidence>
<keyword evidence="4" id="KW-0175">Coiled coil</keyword>
<dbReference type="PROSITE" id="PS50005">
    <property type="entry name" value="TPR"/>
    <property type="match status" value="2"/>
</dbReference>
<dbReference type="AlphaFoldDB" id="A0A918D1A1"/>
<evidence type="ECO:0000256" key="1">
    <source>
        <dbReference type="ARBA" id="ARBA00022737"/>
    </source>
</evidence>
<keyword evidence="6" id="KW-1185">Reference proteome</keyword>
<dbReference type="SUPFAM" id="SSF48452">
    <property type="entry name" value="TPR-like"/>
    <property type="match status" value="2"/>
</dbReference>
<reference evidence="5" key="1">
    <citation type="journal article" date="2014" name="Int. J. Syst. Evol. Microbiol.">
        <title>Complete genome sequence of Corynebacterium casei LMG S-19264T (=DSM 44701T), isolated from a smear-ripened cheese.</title>
        <authorList>
            <consortium name="US DOE Joint Genome Institute (JGI-PGF)"/>
            <person name="Walter F."/>
            <person name="Albersmeier A."/>
            <person name="Kalinowski J."/>
            <person name="Ruckert C."/>
        </authorList>
    </citation>
    <scope>NUCLEOTIDE SEQUENCE</scope>
    <source>
        <strain evidence="5">JCM 17251</strain>
    </source>
</reference>
<comment type="caution">
    <text evidence="5">The sequence shown here is derived from an EMBL/GenBank/DDBJ whole genome shotgun (WGS) entry which is preliminary data.</text>
</comment>
<accession>A0A918D1A1</accession>
<feature type="repeat" description="TPR" evidence="3">
    <location>
        <begin position="170"/>
        <end position="203"/>
    </location>
</feature>
<dbReference type="Pfam" id="PF13429">
    <property type="entry name" value="TPR_15"/>
    <property type="match status" value="1"/>
</dbReference>
<protein>
    <submittedName>
        <fullName evidence="5">TPR repeat-containing protein YpiA</fullName>
    </submittedName>
</protein>